<evidence type="ECO:0000256" key="1">
    <source>
        <dbReference type="SAM" id="SignalP"/>
    </source>
</evidence>
<organism evidence="2 3">
    <name type="scientific">Vibrio genomosp. F10</name>
    <dbReference type="NCBI Taxonomy" id="723171"/>
    <lineage>
        <taxon>Bacteria</taxon>
        <taxon>Pseudomonadati</taxon>
        <taxon>Pseudomonadota</taxon>
        <taxon>Gammaproteobacteria</taxon>
        <taxon>Vibrionales</taxon>
        <taxon>Vibrionaceae</taxon>
        <taxon>Vibrio</taxon>
    </lineage>
</organism>
<sequence length="166" mass="17265">MKIVNKNVLNSMLLVGLTTSIGAYAAAPATVTWYGEVPVTGNDNELVITGLNGVQEAQIGGITADSMGVFSSDALILEAHVNEGDLDTPIVGELSNANWSYHDSKVTYDGLEHASSQVSVFVNGEAFSPESDPVQAQTVSIKISQTAQLPVADIGGSIVQASVTLM</sequence>
<gene>
    <name evidence="2" type="ORF">A6E14_11875</name>
</gene>
<accession>A0A1B9QXU4</accession>
<name>A0A1B9QXU4_9VIBR</name>
<keyword evidence="3" id="KW-1185">Reference proteome</keyword>
<evidence type="ECO:0008006" key="4">
    <source>
        <dbReference type="Google" id="ProtNLM"/>
    </source>
</evidence>
<dbReference type="RefSeq" id="WP_065576994.1">
    <property type="nucleotide sequence ID" value="NZ_JBNGCH010000590.1"/>
</dbReference>
<proteinExistence type="predicted"/>
<feature type="chain" id="PRO_5008634697" description="Fimbrial protein" evidence="1">
    <location>
        <begin position="26"/>
        <end position="166"/>
    </location>
</feature>
<reference evidence="3" key="1">
    <citation type="submission" date="2016-06" db="EMBL/GenBank/DDBJ databases">
        <authorList>
            <person name="Hehemann J.-H."/>
            <person name="Arevalo P."/>
            <person name="Datta M.S."/>
            <person name="Polz M.F."/>
        </authorList>
    </citation>
    <scope>NUCLEOTIDE SEQUENCE [LARGE SCALE GENOMIC DNA]</scope>
    <source>
        <strain evidence="3">9CSC122</strain>
    </source>
</reference>
<feature type="signal peptide" evidence="1">
    <location>
        <begin position="1"/>
        <end position="25"/>
    </location>
</feature>
<comment type="caution">
    <text evidence="2">The sequence shown here is derived from an EMBL/GenBank/DDBJ whole genome shotgun (WGS) entry which is preliminary data.</text>
</comment>
<keyword evidence="1" id="KW-0732">Signal</keyword>
<dbReference type="EMBL" id="MAJZ01000590">
    <property type="protein sequence ID" value="OCH74928.1"/>
    <property type="molecule type" value="Genomic_DNA"/>
</dbReference>
<feature type="non-terminal residue" evidence="2">
    <location>
        <position position="166"/>
    </location>
</feature>
<dbReference type="Proteomes" id="UP000093173">
    <property type="component" value="Unassembled WGS sequence"/>
</dbReference>
<evidence type="ECO:0000313" key="3">
    <source>
        <dbReference type="Proteomes" id="UP000093173"/>
    </source>
</evidence>
<dbReference type="AlphaFoldDB" id="A0A1B9QXU4"/>
<protein>
    <recommendedName>
        <fullName evidence="4">Fimbrial protein</fullName>
    </recommendedName>
</protein>
<evidence type="ECO:0000313" key="2">
    <source>
        <dbReference type="EMBL" id="OCH74928.1"/>
    </source>
</evidence>